<dbReference type="GO" id="GO:0005765">
    <property type="term" value="C:lysosomal membrane"/>
    <property type="evidence" value="ECO:0007669"/>
    <property type="project" value="UniProtKB-SubCell"/>
</dbReference>
<protein>
    <recommendedName>
        <fullName evidence="4">Protein SEC13 homolog</fullName>
    </recommendedName>
    <alternativeName>
        <fullName evidence="17">GATOR2 complex protein SEC13</fullName>
    </alternativeName>
    <alternativeName>
        <fullName evidence="18">SEC13-like protein 1</fullName>
    </alternativeName>
</protein>
<dbReference type="GO" id="GO:0031080">
    <property type="term" value="C:nuclear pore outer ring"/>
    <property type="evidence" value="ECO:0007669"/>
    <property type="project" value="TreeGrafter"/>
</dbReference>
<evidence type="ECO:0000256" key="18">
    <source>
        <dbReference type="ARBA" id="ARBA00081491"/>
    </source>
</evidence>
<keyword evidence="8" id="KW-0509">mRNA transport</keyword>
<dbReference type="PANTHER" id="PTHR11024">
    <property type="entry name" value="NUCLEAR PORE COMPLEX PROTEIN SEC13 / SEH1 FAMILY MEMBER"/>
    <property type="match status" value="1"/>
</dbReference>
<feature type="region of interest" description="Disordered" evidence="20">
    <location>
        <begin position="34"/>
        <end position="68"/>
    </location>
</feature>
<dbReference type="AlphaFoldDB" id="A0A8J6AUE3"/>
<comment type="subunit">
    <text evidence="16">At the nuclear pore: component of the Y-shaped Nup107-160 subcomplex of the nuclear pore complex (NPC). The Nup107-160 subcomplex includes NUP160, NUP133, NUP107, NUP98, NUP85, NUP43, NUP37, SEH1 and SEC13. At the COPII coat complex: interacts with SEC31A and SEC31B. Interacts with SEC16A. Interacts with SEC16B. Component of the GATOR2 subcomplex, composed of MIOS, SEC13, SEH1L, WDR24 and WDR59. The GATOR2 complex interacts with CASTOR1 and CASTOR2; the interaction is negatively regulated by arginine. The GATOR2 complex interacts with SESN1, SESN2 and SESN3; the interaction is negatively regulated by amino acids.</text>
</comment>
<feature type="repeat" description="WD" evidence="19">
    <location>
        <begin position="131"/>
        <end position="174"/>
    </location>
</feature>
<dbReference type="SUPFAM" id="SSF50978">
    <property type="entry name" value="WD40 repeat-like"/>
    <property type="match status" value="1"/>
</dbReference>
<dbReference type="OrthoDB" id="364224at2759"/>
<keyword evidence="10" id="KW-0811">Translocation</keyword>
<accession>A0A8J6AUE3</accession>
<evidence type="ECO:0000256" key="13">
    <source>
        <dbReference type="ARBA" id="ARBA00023242"/>
    </source>
</evidence>
<evidence type="ECO:0000256" key="12">
    <source>
        <dbReference type="ARBA" id="ARBA00023228"/>
    </source>
</evidence>
<sequence>AQSLSVGPGHGGNEAAFPAIPAYRARLKSTSVEHGTGRKAAGSACLGPSGYYPSEGEGGGRPAPRPVTTLISKSAGLDSVPSSPQAPRAALPLQHDAQMDYYGTRLATCSSDRSVKIFDVRNGGQILIADLRGHEGPVWQVAWAHPMYGSLLASCSYDRKVVVWKEESGTWEKTHEHTGHDSSVNSVCWAPHDYGLILACGSSDGAISLLTYTGEGQWEAKKINNAHTIGCNAVSWAPAVVPGSLIDQPSGQKPNYIKKFASGGCDNLIKLWKEEEDGQWKEEQKLEAHSDWVRDVAWAPSIGLPTSTIASCSQDGRVFIWTCDDASGSTWSPKLLHKFNDVVWHVSWSITANILAVSGGDNKVTLWKESVDGQWVCISDVNKGQGSVSASATESQQNEQ</sequence>
<evidence type="ECO:0000256" key="9">
    <source>
        <dbReference type="ARBA" id="ARBA00022927"/>
    </source>
</evidence>
<dbReference type="Pfam" id="PF00400">
    <property type="entry name" value="WD40"/>
    <property type="match status" value="5"/>
</dbReference>
<comment type="function">
    <text evidence="15">Functions as a component of the nuclear pore complex (NPC) and the COPII coat. At the endoplasmic reticulum, SEC13 is involved in the biogenesis of COPII-coated vesicles. Required for the exit of adipsin (CFD/ADN), an adipocyte-secreted protein from the endoplasmic reticulum.</text>
</comment>
<comment type="function">
    <text evidence="14">As a component of the GATOR2 complex, functions as an activator of the amino acid-sensing branch of the mTORC1 signaling pathway. The GATOR2 complex indirectly activates mTORC1 through the inhibition of the GATOR1 subcomplex. GATOR2 probably acts as an E3 ubiquitin-protein ligase toward GATOR1. In the presence of abundant amino acids, the GATOR2 complex mediates ubiquitination of the NPRL2 core component of the GATOR1 complex, leading to GATOR1 inactivation. In the absence of amino acids, GATOR2 is inhibited, activating the GATOR1 complex. Within the GATOR2 complex, SEC13 and SEH1L are required to stabilize the complex.</text>
</comment>
<proteinExistence type="inferred from homology"/>
<reference evidence="21" key="1">
    <citation type="journal article" date="2021" name="Evol. Appl.">
        <title>The genome of the Pyrenean desman and the effects of bottlenecks and inbreeding on the genomic landscape of an endangered species.</title>
        <authorList>
            <person name="Escoda L."/>
            <person name="Castresana J."/>
        </authorList>
    </citation>
    <scope>NUCLEOTIDE SEQUENCE</scope>
    <source>
        <strain evidence="21">IBE-C5619</strain>
    </source>
</reference>
<evidence type="ECO:0000313" key="22">
    <source>
        <dbReference type="Proteomes" id="UP000700334"/>
    </source>
</evidence>
<dbReference type="InterPro" id="IPR001680">
    <property type="entry name" value="WD40_rpt"/>
</dbReference>
<dbReference type="Gene3D" id="2.130.10.10">
    <property type="entry name" value="YVTN repeat-like/Quinoprotein amine dehydrogenase"/>
    <property type="match status" value="1"/>
</dbReference>
<dbReference type="InterPro" id="IPR037363">
    <property type="entry name" value="Sec13/Seh1_fam"/>
</dbReference>
<keyword evidence="9" id="KW-0653">Protein transport</keyword>
<dbReference type="InterPro" id="IPR036322">
    <property type="entry name" value="WD40_repeat_dom_sf"/>
</dbReference>
<dbReference type="PROSITE" id="PS50294">
    <property type="entry name" value="WD_REPEATS_REGION"/>
    <property type="match status" value="2"/>
</dbReference>
<keyword evidence="12" id="KW-0458">Lysosome</keyword>
<dbReference type="GO" id="GO:0006606">
    <property type="term" value="P:protein import into nucleus"/>
    <property type="evidence" value="ECO:0007669"/>
    <property type="project" value="TreeGrafter"/>
</dbReference>
<dbReference type="FunFam" id="2.130.10.10:FF:000017">
    <property type="entry name" value="SEC13 homolog (S. cerevisiae)"/>
    <property type="match status" value="1"/>
</dbReference>
<dbReference type="GO" id="GO:0032527">
    <property type="term" value="P:protein exit from endoplasmic reticulum"/>
    <property type="evidence" value="ECO:0007669"/>
    <property type="project" value="TreeGrafter"/>
</dbReference>
<dbReference type="PROSITE" id="PS50082">
    <property type="entry name" value="WD_REPEATS_2"/>
    <property type="match status" value="2"/>
</dbReference>
<evidence type="ECO:0000256" key="15">
    <source>
        <dbReference type="ARBA" id="ARBA00055194"/>
    </source>
</evidence>
<evidence type="ECO:0000256" key="4">
    <source>
        <dbReference type="ARBA" id="ARBA00019195"/>
    </source>
</evidence>
<evidence type="ECO:0000256" key="11">
    <source>
        <dbReference type="ARBA" id="ARBA00023132"/>
    </source>
</evidence>
<dbReference type="EMBL" id="JAGFMF010011663">
    <property type="protein sequence ID" value="KAG8516904.1"/>
    <property type="molecule type" value="Genomic_DNA"/>
</dbReference>
<name>A0A8J6AUE3_GALPY</name>
<dbReference type="GO" id="GO:0051028">
    <property type="term" value="P:mRNA transport"/>
    <property type="evidence" value="ECO:0007669"/>
    <property type="project" value="UniProtKB-KW"/>
</dbReference>
<keyword evidence="6 19" id="KW-0853">WD repeat</keyword>
<evidence type="ECO:0000256" key="20">
    <source>
        <dbReference type="SAM" id="MobiDB-lite"/>
    </source>
</evidence>
<comment type="caution">
    <text evidence="21">The sequence shown here is derived from an EMBL/GenBank/DDBJ whole genome shotgun (WGS) entry which is preliminary data.</text>
</comment>
<organism evidence="21 22">
    <name type="scientific">Galemys pyrenaicus</name>
    <name type="common">Iberian desman</name>
    <name type="synonym">Pyrenean desman</name>
    <dbReference type="NCBI Taxonomy" id="202257"/>
    <lineage>
        <taxon>Eukaryota</taxon>
        <taxon>Metazoa</taxon>
        <taxon>Chordata</taxon>
        <taxon>Craniata</taxon>
        <taxon>Vertebrata</taxon>
        <taxon>Euteleostomi</taxon>
        <taxon>Mammalia</taxon>
        <taxon>Eutheria</taxon>
        <taxon>Laurasiatheria</taxon>
        <taxon>Eulipotyphla</taxon>
        <taxon>Talpidae</taxon>
        <taxon>Galemys</taxon>
    </lineage>
</organism>
<keyword evidence="13" id="KW-0539">Nucleus</keyword>
<evidence type="ECO:0000256" key="3">
    <source>
        <dbReference type="ARBA" id="ARBA00010102"/>
    </source>
</evidence>
<evidence type="ECO:0000256" key="5">
    <source>
        <dbReference type="ARBA" id="ARBA00022448"/>
    </source>
</evidence>
<evidence type="ECO:0000256" key="19">
    <source>
        <dbReference type="PROSITE-ProRule" id="PRU00221"/>
    </source>
</evidence>
<keyword evidence="22" id="KW-1185">Reference proteome</keyword>
<keyword evidence="7" id="KW-0677">Repeat</keyword>
<evidence type="ECO:0000313" key="21">
    <source>
        <dbReference type="EMBL" id="KAG8516904.1"/>
    </source>
</evidence>
<evidence type="ECO:0000256" key="2">
    <source>
        <dbReference type="ARBA" id="ARBA00004656"/>
    </source>
</evidence>
<evidence type="ECO:0000256" key="7">
    <source>
        <dbReference type="ARBA" id="ARBA00022737"/>
    </source>
</evidence>
<dbReference type="GO" id="GO:0005198">
    <property type="term" value="F:structural molecule activity"/>
    <property type="evidence" value="ECO:0007669"/>
    <property type="project" value="InterPro"/>
</dbReference>
<evidence type="ECO:0000256" key="10">
    <source>
        <dbReference type="ARBA" id="ARBA00023010"/>
    </source>
</evidence>
<evidence type="ECO:0000256" key="14">
    <source>
        <dbReference type="ARBA" id="ARBA00045501"/>
    </source>
</evidence>
<evidence type="ECO:0000256" key="1">
    <source>
        <dbReference type="ARBA" id="ARBA00004567"/>
    </source>
</evidence>
<evidence type="ECO:0000256" key="8">
    <source>
        <dbReference type="ARBA" id="ARBA00022816"/>
    </source>
</evidence>
<dbReference type="SMART" id="SM00320">
    <property type="entry name" value="WD40"/>
    <property type="match status" value="6"/>
</dbReference>
<dbReference type="GO" id="GO:0030127">
    <property type="term" value="C:COPII vesicle coat"/>
    <property type="evidence" value="ECO:0007669"/>
    <property type="project" value="TreeGrafter"/>
</dbReference>
<dbReference type="Proteomes" id="UP000700334">
    <property type="component" value="Unassembled WGS sequence"/>
</dbReference>
<keyword evidence="5" id="KW-0813">Transport</keyword>
<gene>
    <name evidence="21" type="ORF">J0S82_013459</name>
</gene>
<keyword evidence="11" id="KW-0906">Nuclear pore complex</keyword>
<evidence type="ECO:0000256" key="6">
    <source>
        <dbReference type="ARBA" id="ARBA00022574"/>
    </source>
</evidence>
<dbReference type="PANTHER" id="PTHR11024:SF2">
    <property type="entry name" value="PROTEIN SEC13 HOMOLOG"/>
    <property type="match status" value="1"/>
</dbReference>
<comment type="subcellular location">
    <subcellularLocation>
        <location evidence="2">Lysosome membrane</location>
    </subcellularLocation>
    <subcellularLocation>
        <location evidence="1">Nucleus</location>
        <location evidence="1">Nuclear pore complex</location>
    </subcellularLocation>
</comment>
<comment type="similarity">
    <text evidence="3">Belongs to the WD repeat SEC13 family.</text>
</comment>
<feature type="repeat" description="WD" evidence="19">
    <location>
        <begin position="286"/>
        <end position="321"/>
    </location>
</feature>
<feature type="non-terminal residue" evidence="21">
    <location>
        <position position="400"/>
    </location>
</feature>
<dbReference type="GO" id="GO:0032008">
    <property type="term" value="P:positive regulation of TOR signaling"/>
    <property type="evidence" value="ECO:0007669"/>
    <property type="project" value="TreeGrafter"/>
</dbReference>
<dbReference type="InterPro" id="IPR015943">
    <property type="entry name" value="WD40/YVTN_repeat-like_dom_sf"/>
</dbReference>
<evidence type="ECO:0000256" key="17">
    <source>
        <dbReference type="ARBA" id="ARBA00079547"/>
    </source>
</evidence>
<dbReference type="GO" id="GO:0090114">
    <property type="term" value="P:COPII-coated vesicle budding"/>
    <property type="evidence" value="ECO:0007669"/>
    <property type="project" value="TreeGrafter"/>
</dbReference>
<evidence type="ECO:0000256" key="16">
    <source>
        <dbReference type="ARBA" id="ARBA00063070"/>
    </source>
</evidence>